<protein>
    <recommendedName>
        <fullName evidence="4">VanZ like family protein</fullName>
    </recommendedName>
</protein>
<accession>A0A1H2S5P3</accession>
<feature type="transmembrane region" description="Helical" evidence="1">
    <location>
        <begin position="37"/>
        <end position="54"/>
    </location>
</feature>
<dbReference type="RefSeq" id="WP_090119179.1">
    <property type="nucleotide sequence ID" value="NZ_FNNJ01000001.1"/>
</dbReference>
<feature type="transmembrane region" description="Helical" evidence="1">
    <location>
        <begin position="97"/>
        <end position="116"/>
    </location>
</feature>
<evidence type="ECO:0008006" key="4">
    <source>
        <dbReference type="Google" id="ProtNLM"/>
    </source>
</evidence>
<gene>
    <name evidence="2" type="ORF">SAMN05444411_101395</name>
</gene>
<sequence>MRKLFLITAILITAAITVGSLISIQSSIKINVTNSDKLVHFGAYAILTLNWLLVIKNHSNLRKKVVFVAFSVLIYGIVIEALQGALTAYRQADYLDILANSVGIITAVLVFMKVFVKYQRN</sequence>
<dbReference type="PANTHER" id="PTHR28008:SF1">
    <property type="entry name" value="DOMAIN PROTEIN, PUTATIVE (AFU_ORTHOLOGUE AFUA_3G10980)-RELATED"/>
    <property type="match status" value="1"/>
</dbReference>
<feature type="transmembrane region" description="Helical" evidence="1">
    <location>
        <begin position="66"/>
        <end position="85"/>
    </location>
</feature>
<keyword evidence="1" id="KW-1133">Transmembrane helix</keyword>
<evidence type="ECO:0000313" key="3">
    <source>
        <dbReference type="Proteomes" id="UP000199595"/>
    </source>
</evidence>
<dbReference type="EMBL" id="FNNJ01000001">
    <property type="protein sequence ID" value="SDW26987.1"/>
    <property type="molecule type" value="Genomic_DNA"/>
</dbReference>
<dbReference type="STRING" id="762486.SAMN05444411_101395"/>
<dbReference type="AlphaFoldDB" id="A0A1H2S5P3"/>
<reference evidence="3" key="1">
    <citation type="submission" date="2016-10" db="EMBL/GenBank/DDBJ databases">
        <authorList>
            <person name="Varghese N."/>
            <person name="Submissions S."/>
        </authorList>
    </citation>
    <scope>NUCLEOTIDE SEQUENCE [LARGE SCALE GENOMIC DNA]</scope>
    <source>
        <strain evidence="3">DSM 24956</strain>
    </source>
</reference>
<dbReference type="Proteomes" id="UP000199595">
    <property type="component" value="Unassembled WGS sequence"/>
</dbReference>
<evidence type="ECO:0000313" key="2">
    <source>
        <dbReference type="EMBL" id="SDW26987.1"/>
    </source>
</evidence>
<keyword evidence="1" id="KW-0812">Transmembrane</keyword>
<proteinExistence type="predicted"/>
<organism evidence="2 3">
    <name type="scientific">Lutibacter oricola</name>
    <dbReference type="NCBI Taxonomy" id="762486"/>
    <lineage>
        <taxon>Bacteria</taxon>
        <taxon>Pseudomonadati</taxon>
        <taxon>Bacteroidota</taxon>
        <taxon>Flavobacteriia</taxon>
        <taxon>Flavobacteriales</taxon>
        <taxon>Flavobacteriaceae</taxon>
        <taxon>Lutibacter</taxon>
    </lineage>
</organism>
<keyword evidence="1" id="KW-0472">Membrane</keyword>
<name>A0A1H2S5P3_9FLAO</name>
<dbReference type="PANTHER" id="PTHR28008">
    <property type="entry name" value="DOMAIN PROTEIN, PUTATIVE (AFU_ORTHOLOGUE AFUA_3G10980)-RELATED"/>
    <property type="match status" value="1"/>
</dbReference>
<dbReference type="NCBIfam" id="NF037970">
    <property type="entry name" value="vanZ_1"/>
    <property type="match status" value="1"/>
</dbReference>
<keyword evidence="3" id="KW-1185">Reference proteome</keyword>
<evidence type="ECO:0000256" key="1">
    <source>
        <dbReference type="SAM" id="Phobius"/>
    </source>
</evidence>
<dbReference type="OrthoDB" id="5472246at2"/>